<proteinExistence type="predicted"/>
<reference evidence="1 2" key="2">
    <citation type="submission" date="2018-11" db="EMBL/GenBank/DDBJ databases">
        <authorList>
            <consortium name="Pathogen Informatics"/>
        </authorList>
    </citation>
    <scope>NUCLEOTIDE SEQUENCE [LARGE SCALE GENOMIC DNA]</scope>
    <source>
        <strain evidence="1">Dakar</strain>
        <strain evidence="2">Dakar, Senegal</strain>
    </source>
</reference>
<keyword evidence="2" id="KW-1185">Reference proteome</keyword>
<dbReference type="WBParaSite" id="SCUD_0001469601-mRNA-1">
    <property type="protein sequence ID" value="SCUD_0001469601-mRNA-1"/>
    <property type="gene ID" value="SCUD_0001469601"/>
</dbReference>
<organism evidence="3">
    <name type="scientific">Schistosoma curassoni</name>
    <dbReference type="NCBI Taxonomy" id="6186"/>
    <lineage>
        <taxon>Eukaryota</taxon>
        <taxon>Metazoa</taxon>
        <taxon>Spiralia</taxon>
        <taxon>Lophotrochozoa</taxon>
        <taxon>Platyhelminthes</taxon>
        <taxon>Trematoda</taxon>
        <taxon>Digenea</taxon>
        <taxon>Strigeidida</taxon>
        <taxon>Schistosomatoidea</taxon>
        <taxon>Schistosomatidae</taxon>
        <taxon>Schistosoma</taxon>
    </lineage>
</organism>
<dbReference type="Proteomes" id="UP000279833">
    <property type="component" value="Unassembled WGS sequence"/>
</dbReference>
<evidence type="ECO:0000313" key="1">
    <source>
        <dbReference type="EMBL" id="VDP57172.1"/>
    </source>
</evidence>
<accession>A0A183KI39</accession>
<evidence type="ECO:0000313" key="3">
    <source>
        <dbReference type="WBParaSite" id="SCUD_0001469601-mRNA-1"/>
    </source>
</evidence>
<gene>
    <name evidence="1" type="ORF">SCUD_LOCUS14694</name>
</gene>
<protein>
    <submittedName>
        <fullName evidence="3">PABS domain-containing protein</fullName>
    </submittedName>
</protein>
<sequence>MVFHNDSHISDKIPCKPEENMLNEPSHDRKPDIVLVDADFSNNPLLCNDILNKFEETISEESNLDVIPNIICPHNSFVFCGKVVQCEAQVLNELDFDYNSNDFISTAVYPYHKNTSNVYSKQCEKFVLNVATSFINWGYNDPKLFREGG</sequence>
<reference evidence="3" key="1">
    <citation type="submission" date="2016-06" db="UniProtKB">
        <authorList>
            <consortium name="WormBaseParasite"/>
        </authorList>
    </citation>
    <scope>IDENTIFICATION</scope>
</reference>
<name>A0A183KI39_9TREM</name>
<dbReference type="EMBL" id="UZAK01036940">
    <property type="protein sequence ID" value="VDP57172.1"/>
    <property type="molecule type" value="Genomic_DNA"/>
</dbReference>
<evidence type="ECO:0000313" key="2">
    <source>
        <dbReference type="Proteomes" id="UP000279833"/>
    </source>
</evidence>
<dbReference type="AlphaFoldDB" id="A0A183KI39"/>